<sequence>MSYFPMLNKKLSPKGVLSAAGEFMTVKPGISSTDEYLLNPKQKYPSNFKGLKSLQRSLTKENKNLTPLKNRKASGNTRKRNLQKKGLPQPKFSNIAKNFKLKSQGNTLGSNFCKNQLKSSIETSLSDLNITISMNKQKRSRNMCKISKKINNTTMDICQTKRRESALKLPSTSPKDEDEEEHSSQLNIETNYGNQNASENISIPNKLKFSRSKGKKIFKTLQKSILKDKKAKLKPNKRIDKKIKINAYGCKIHYGSQILTKRQDMINPAPRHNIRKISMKASLKPIALTGKSNISRNFPSHKLHGVLEKTYGLHFDNLQYPICYDDCETADQGLNRLTLCISKKKR</sequence>
<accession>A0AAD1U4N7</accession>
<dbReference type="AlphaFoldDB" id="A0AAD1U4N7"/>
<gene>
    <name evidence="2" type="ORF">ECRASSUSDP1_LOCUS3161</name>
</gene>
<evidence type="ECO:0000313" key="3">
    <source>
        <dbReference type="Proteomes" id="UP001295684"/>
    </source>
</evidence>
<feature type="region of interest" description="Disordered" evidence="1">
    <location>
        <begin position="70"/>
        <end position="90"/>
    </location>
</feature>
<comment type="caution">
    <text evidence="2">The sequence shown here is derived from an EMBL/GenBank/DDBJ whole genome shotgun (WGS) entry which is preliminary data.</text>
</comment>
<proteinExistence type="predicted"/>
<evidence type="ECO:0000256" key="1">
    <source>
        <dbReference type="SAM" id="MobiDB-lite"/>
    </source>
</evidence>
<name>A0AAD1U4N7_EUPCR</name>
<reference evidence="2" key="1">
    <citation type="submission" date="2023-07" db="EMBL/GenBank/DDBJ databases">
        <authorList>
            <consortium name="AG Swart"/>
            <person name="Singh M."/>
            <person name="Singh A."/>
            <person name="Seah K."/>
            <person name="Emmerich C."/>
        </authorList>
    </citation>
    <scope>NUCLEOTIDE SEQUENCE</scope>
    <source>
        <strain evidence="2">DP1</strain>
    </source>
</reference>
<feature type="compositionally biased region" description="Basic residues" evidence="1">
    <location>
        <begin position="70"/>
        <end position="83"/>
    </location>
</feature>
<organism evidence="2 3">
    <name type="scientific">Euplotes crassus</name>
    <dbReference type="NCBI Taxonomy" id="5936"/>
    <lineage>
        <taxon>Eukaryota</taxon>
        <taxon>Sar</taxon>
        <taxon>Alveolata</taxon>
        <taxon>Ciliophora</taxon>
        <taxon>Intramacronucleata</taxon>
        <taxon>Spirotrichea</taxon>
        <taxon>Hypotrichia</taxon>
        <taxon>Euplotida</taxon>
        <taxon>Euplotidae</taxon>
        <taxon>Moneuplotes</taxon>
    </lineage>
</organism>
<feature type="region of interest" description="Disordered" evidence="1">
    <location>
        <begin position="161"/>
        <end position="185"/>
    </location>
</feature>
<evidence type="ECO:0000313" key="2">
    <source>
        <dbReference type="EMBL" id="CAI2361848.1"/>
    </source>
</evidence>
<protein>
    <submittedName>
        <fullName evidence="2">Uncharacterized protein</fullName>
    </submittedName>
</protein>
<dbReference type="Proteomes" id="UP001295684">
    <property type="component" value="Unassembled WGS sequence"/>
</dbReference>
<keyword evidence="3" id="KW-1185">Reference proteome</keyword>
<dbReference type="EMBL" id="CAMPGE010003026">
    <property type="protein sequence ID" value="CAI2361848.1"/>
    <property type="molecule type" value="Genomic_DNA"/>
</dbReference>